<feature type="chain" id="PRO_5045047376" evidence="2">
    <location>
        <begin position="24"/>
        <end position="285"/>
    </location>
</feature>
<proteinExistence type="predicted"/>
<sequence length="285" mass="31796">MVKRIAVVLIALFQLSILPGCQQNDTGTPTPSSGGLFDTTFEGILDMQITSPEGSQSGRMLLSDRGTRFEMTIMDPESGNTVMNIVTIAPADEPDLIYTVNDEQKTYSVIDLGKLEEELDPLVGEEADPDVTVEKLGTETILGYKCSHVSITDSNGTTELWLTKDLLSASDISRLQVGSSRQKDMFASRMKEAGLEGFPLKSLDRQSGTTMEITNIEKTSLDSALFEVPEGYTKQEFAVMPELTEEQKQQMEQLEEMMSEENMQQMQEMMNNMQEQFKDMQLPNQ</sequence>
<dbReference type="RefSeq" id="WP_175186855.1">
    <property type="nucleotide sequence ID" value="NZ_JABVZQ010000002.1"/>
</dbReference>
<protein>
    <submittedName>
        <fullName evidence="4">DUF4412 domain-containing protein</fullName>
    </submittedName>
</protein>
<keyword evidence="1" id="KW-0175">Coiled coil</keyword>
<reference evidence="4 5" key="1">
    <citation type="journal article" date="2020" name="Microorganisms">
        <title>Simultaneous Genome Sequencing of Prosthecochloris ethylica and Desulfuromonas acetoxidans within a Syntrophic Mixture Reveals Unique Pili and Protein Interactions.</title>
        <authorList>
            <person name="Kyndt J.A."/>
            <person name="Van Beeumen J.J."/>
            <person name="Meyer T.E."/>
        </authorList>
    </citation>
    <scope>NUCLEOTIDE SEQUENCE [LARGE SCALE GENOMIC DNA]</scope>
    <source>
        <strain evidence="4 5">N3</strain>
    </source>
</reference>
<comment type="caution">
    <text evidence="4">The sequence shown here is derived from an EMBL/GenBank/DDBJ whole genome shotgun (WGS) entry which is preliminary data.</text>
</comment>
<keyword evidence="5" id="KW-1185">Reference proteome</keyword>
<evidence type="ECO:0000256" key="1">
    <source>
        <dbReference type="SAM" id="Coils"/>
    </source>
</evidence>
<dbReference type="Pfam" id="PF14371">
    <property type="entry name" value="DUF4412"/>
    <property type="match status" value="1"/>
</dbReference>
<feature type="coiled-coil region" evidence="1">
    <location>
        <begin position="240"/>
        <end position="276"/>
    </location>
</feature>
<evidence type="ECO:0000256" key="2">
    <source>
        <dbReference type="SAM" id="SignalP"/>
    </source>
</evidence>
<evidence type="ECO:0000313" key="5">
    <source>
        <dbReference type="Proteomes" id="UP000619838"/>
    </source>
</evidence>
<dbReference type="Proteomes" id="UP000619838">
    <property type="component" value="Unassembled WGS sequence"/>
</dbReference>
<organism evidence="4 5">
    <name type="scientific">Prosthecochloris ethylica</name>
    <dbReference type="NCBI Taxonomy" id="2743976"/>
    <lineage>
        <taxon>Bacteria</taxon>
        <taxon>Pseudomonadati</taxon>
        <taxon>Chlorobiota</taxon>
        <taxon>Chlorobiia</taxon>
        <taxon>Chlorobiales</taxon>
        <taxon>Chlorobiaceae</taxon>
        <taxon>Prosthecochloris</taxon>
    </lineage>
</organism>
<feature type="domain" description="DUF4412" evidence="3">
    <location>
        <begin position="41"/>
        <end position="232"/>
    </location>
</feature>
<dbReference type="EMBL" id="JADGII010000001">
    <property type="protein sequence ID" value="MBF0635630.1"/>
    <property type="molecule type" value="Genomic_DNA"/>
</dbReference>
<name>A0ABR9XNT6_9CHLB</name>
<gene>
    <name evidence="4" type="ORF">INT08_00350</name>
</gene>
<keyword evidence="2" id="KW-0732">Signal</keyword>
<dbReference type="InterPro" id="IPR025524">
    <property type="entry name" value="DUF4412"/>
</dbReference>
<accession>A0ABR9XNT6</accession>
<feature type="signal peptide" evidence="2">
    <location>
        <begin position="1"/>
        <end position="23"/>
    </location>
</feature>
<evidence type="ECO:0000259" key="3">
    <source>
        <dbReference type="Pfam" id="PF14371"/>
    </source>
</evidence>
<evidence type="ECO:0000313" key="4">
    <source>
        <dbReference type="EMBL" id="MBF0635630.1"/>
    </source>
</evidence>